<accession>A0A139AFI7</accession>
<dbReference type="Pfam" id="PF06738">
    <property type="entry name" value="ThrE"/>
    <property type="match status" value="1"/>
</dbReference>
<evidence type="ECO:0000313" key="4">
    <source>
        <dbReference type="Proteomes" id="UP000070544"/>
    </source>
</evidence>
<protein>
    <recommendedName>
        <fullName evidence="2">Threonine/serine exporter-like N-terminal domain-containing protein</fullName>
    </recommendedName>
</protein>
<dbReference type="PANTHER" id="PTHR31082:SF4">
    <property type="entry name" value="PHEROMONE-REGULATED MEMBRANE PROTEIN 10"/>
    <property type="match status" value="1"/>
</dbReference>
<keyword evidence="4" id="KW-1185">Reference proteome</keyword>
<proteinExistence type="inferred from homology"/>
<dbReference type="OrthoDB" id="413008at2759"/>
<organism evidence="3 4">
    <name type="scientific">Gonapodya prolifera (strain JEL478)</name>
    <name type="common">Monoblepharis prolifera</name>
    <dbReference type="NCBI Taxonomy" id="1344416"/>
    <lineage>
        <taxon>Eukaryota</taxon>
        <taxon>Fungi</taxon>
        <taxon>Fungi incertae sedis</taxon>
        <taxon>Chytridiomycota</taxon>
        <taxon>Chytridiomycota incertae sedis</taxon>
        <taxon>Monoblepharidomycetes</taxon>
        <taxon>Monoblepharidales</taxon>
        <taxon>Gonapodyaceae</taxon>
        <taxon>Gonapodya</taxon>
    </lineage>
</organism>
<dbReference type="AlphaFoldDB" id="A0A139AFI7"/>
<evidence type="ECO:0000313" key="3">
    <source>
        <dbReference type="EMBL" id="KXS15566.1"/>
    </source>
</evidence>
<sequence length="359" mass="38989">MSSSNAESLNGDRDDIVTSPLLSVRQSRPANLSNVSAELTNHKKRDILIRLTKALIPYVSPTYRLEKYMKSVAAALDLERAQFVILHQTLFTGFPVAVPIMGDSSTEIESTSFSPLLEEWNMEKLGSVIELINDLKNGDVSQDSAEGHLNVIDGCRSTFPSTLSNLIAFPLQAGVSSVFLFGGNLLTFALTVVVGLFTGVIQCLPSLANLRLQKNNERPLTFLASSDLSVLQRFLAAVSSFVARILSYKFATDQFLFLLSGVFVIVPGALGLQGVLSLWKDAPGNGSQITNSGEFAAQVVKVTIGILAGIVLSHLIVFAPSPRGRRKSVVRFRHISEAYVFLALIGDLYLVCTCCRKYG</sequence>
<name>A0A139AFI7_GONPJ</name>
<dbReference type="InterPro" id="IPR051361">
    <property type="entry name" value="ThrE/Ser_Exporter"/>
</dbReference>
<comment type="similarity">
    <text evidence="1">Belongs to the ThrE exporter (TC 2.A.79) family.</text>
</comment>
<feature type="domain" description="Threonine/serine exporter-like N-terminal" evidence="2">
    <location>
        <begin position="46"/>
        <end position="202"/>
    </location>
</feature>
<dbReference type="EMBL" id="KQ965761">
    <property type="protein sequence ID" value="KXS15566.1"/>
    <property type="molecule type" value="Genomic_DNA"/>
</dbReference>
<dbReference type="PANTHER" id="PTHR31082">
    <property type="entry name" value="PHEROMONE-REGULATED MEMBRANE PROTEIN 10"/>
    <property type="match status" value="1"/>
</dbReference>
<evidence type="ECO:0000259" key="2">
    <source>
        <dbReference type="Pfam" id="PF06738"/>
    </source>
</evidence>
<reference evidence="3 4" key="1">
    <citation type="journal article" date="2015" name="Genome Biol. Evol.">
        <title>Phylogenomic analyses indicate that early fungi evolved digesting cell walls of algal ancestors of land plants.</title>
        <authorList>
            <person name="Chang Y."/>
            <person name="Wang S."/>
            <person name="Sekimoto S."/>
            <person name="Aerts A.L."/>
            <person name="Choi C."/>
            <person name="Clum A."/>
            <person name="LaButti K.M."/>
            <person name="Lindquist E.A."/>
            <person name="Yee Ngan C."/>
            <person name="Ohm R.A."/>
            <person name="Salamov A.A."/>
            <person name="Grigoriev I.V."/>
            <person name="Spatafora J.W."/>
            <person name="Berbee M.L."/>
        </authorList>
    </citation>
    <scope>NUCLEOTIDE SEQUENCE [LARGE SCALE GENOMIC DNA]</scope>
    <source>
        <strain evidence="3 4">JEL478</strain>
    </source>
</reference>
<dbReference type="InterPro" id="IPR010619">
    <property type="entry name" value="ThrE-like_N"/>
</dbReference>
<evidence type="ECO:0000256" key="1">
    <source>
        <dbReference type="ARBA" id="ARBA00034125"/>
    </source>
</evidence>
<dbReference type="Proteomes" id="UP000070544">
    <property type="component" value="Unassembled WGS sequence"/>
</dbReference>
<gene>
    <name evidence="3" type="ORF">M427DRAFT_497136</name>
</gene>
<dbReference type="GO" id="GO:0022857">
    <property type="term" value="F:transmembrane transporter activity"/>
    <property type="evidence" value="ECO:0007669"/>
    <property type="project" value="InterPro"/>
</dbReference>